<feature type="region of interest" description="Disordered" evidence="9">
    <location>
        <begin position="586"/>
        <end position="614"/>
    </location>
</feature>
<evidence type="ECO:0000256" key="6">
    <source>
        <dbReference type="ARBA" id="ARBA00023136"/>
    </source>
</evidence>
<keyword evidence="2" id="KW-1003">Cell membrane</keyword>
<evidence type="ECO:0000259" key="11">
    <source>
        <dbReference type="PROSITE" id="PS50111"/>
    </source>
</evidence>
<evidence type="ECO:0000256" key="1">
    <source>
        <dbReference type="ARBA" id="ARBA00004651"/>
    </source>
</evidence>
<dbReference type="SMART" id="SM01049">
    <property type="entry name" value="Cache_2"/>
    <property type="match status" value="1"/>
</dbReference>
<evidence type="ECO:0000256" key="2">
    <source>
        <dbReference type="ARBA" id="ARBA00022475"/>
    </source>
</evidence>
<sequence>MKSLKIKTKMAVLMLLVVLSGICVAGASIYRMEIQKDSFLITLEQEIRNEFDTKIKEQVDCALSMLQSVYNAHLEGIYSKDEAEKLGLDTLRNMRYGEDGYFWGDKTNGTCVVLLGKDTEGTNRADAKDADGFPFIQAIKEQAMNGGGYTDFVFPRPGETEAAPKRGYSAYFAPFDLVLGTGNYTDFIDNYIAEEKAIVEDEIQKSIIDLILIIVVCVVVSCSLGVYIVLSIVRPIGKLNKITRTLAEGNLDAEVDIKTDDEIGQLAKSMGVLIDRLKIYINYIDEVAYLLEEMGKGNLSLKFQNSYDGDFAKIKVALTDTADMLNETLSQINIAAEQVASGSEQVAGGAQALSQGATEQASSIQELSASINEVSDRSSKTAQNAEEAKAISMDAKDIVYRGKEQMNQMVYSMEEISNTSNEIGKIIKAIEDIAFQTNILALNAAIEAARAGEAGRGFAVVADEVRNLAGKSAESAKNTAVLIEKAVQAVDQGVNIVNETARTLEEVVNSTGKTVEIVQQIANASEEQATSIAQVNMGVEQIAVVVQTNSATAEESAAASEELSGQSLMLKELIAKFRLKGMEKAVEDEAEDNGEAFGQEKSQFNLDDSFNGKY</sequence>
<dbReference type="Gene3D" id="1.10.287.950">
    <property type="entry name" value="Methyl-accepting chemotaxis protein"/>
    <property type="match status" value="1"/>
</dbReference>
<dbReference type="PANTHER" id="PTHR43531:SF11">
    <property type="entry name" value="METHYL-ACCEPTING CHEMOTAXIS PROTEIN 3"/>
    <property type="match status" value="1"/>
</dbReference>
<dbReference type="Pfam" id="PF00672">
    <property type="entry name" value="HAMP"/>
    <property type="match status" value="1"/>
</dbReference>
<dbReference type="InterPro" id="IPR003660">
    <property type="entry name" value="HAMP_dom"/>
</dbReference>
<dbReference type="CDD" id="cd11386">
    <property type="entry name" value="MCP_signal"/>
    <property type="match status" value="1"/>
</dbReference>
<dbReference type="AlphaFoldDB" id="A0A136WDW7"/>
<evidence type="ECO:0000256" key="3">
    <source>
        <dbReference type="ARBA" id="ARBA00022500"/>
    </source>
</evidence>
<dbReference type="Proteomes" id="UP000070539">
    <property type="component" value="Unassembled WGS sequence"/>
</dbReference>
<proteinExistence type="inferred from homology"/>
<dbReference type="PROSITE" id="PS50885">
    <property type="entry name" value="HAMP"/>
    <property type="match status" value="1"/>
</dbReference>
<dbReference type="Pfam" id="PF17200">
    <property type="entry name" value="sCache_2"/>
    <property type="match status" value="1"/>
</dbReference>
<dbReference type="Pfam" id="PF00015">
    <property type="entry name" value="MCPsignal"/>
    <property type="match status" value="1"/>
</dbReference>
<dbReference type="STRING" id="36847.CLNEO_17260"/>
<keyword evidence="6 10" id="KW-0472">Membrane</keyword>
<keyword evidence="14" id="KW-1185">Reference proteome</keyword>
<feature type="domain" description="Methyl-accepting transducer" evidence="11">
    <location>
        <begin position="335"/>
        <end position="564"/>
    </location>
</feature>
<comment type="subcellular location">
    <subcellularLocation>
        <location evidence="1">Cell membrane</location>
        <topology evidence="1">Multi-pass membrane protein</topology>
    </subcellularLocation>
</comment>
<dbReference type="SMART" id="SM00304">
    <property type="entry name" value="HAMP"/>
    <property type="match status" value="1"/>
</dbReference>
<keyword evidence="4 10" id="KW-0812">Transmembrane</keyword>
<dbReference type="SUPFAM" id="SSF58104">
    <property type="entry name" value="Methyl-accepting chemotaxis protein (MCP) signaling domain"/>
    <property type="match status" value="1"/>
</dbReference>
<dbReference type="GO" id="GO:0006935">
    <property type="term" value="P:chemotaxis"/>
    <property type="evidence" value="ECO:0007669"/>
    <property type="project" value="UniProtKB-KW"/>
</dbReference>
<dbReference type="InterPro" id="IPR004089">
    <property type="entry name" value="MCPsignal_dom"/>
</dbReference>
<comment type="similarity">
    <text evidence="7">Belongs to the methyl-accepting chemotaxis (MCP) protein family.</text>
</comment>
<keyword evidence="8" id="KW-0807">Transducer</keyword>
<gene>
    <name evidence="13" type="primary">tsr</name>
    <name evidence="13" type="ORF">CLNEO_17260</name>
</gene>
<reference evidence="13 14" key="1">
    <citation type="submission" date="2016-01" db="EMBL/GenBank/DDBJ databases">
        <title>Genome sequence of Clostridium neopropionicum X4, DSM-3847.</title>
        <authorList>
            <person name="Poehlein A."/>
            <person name="Beck M.H."/>
            <person name="Bengelsdorf F.R."/>
            <person name="Daniel R."/>
            <person name="Duerre P."/>
        </authorList>
    </citation>
    <scope>NUCLEOTIDE SEQUENCE [LARGE SCALE GENOMIC DNA]</scope>
    <source>
        <strain evidence="13 14">DSM-3847</strain>
    </source>
</reference>
<dbReference type="CDD" id="cd06225">
    <property type="entry name" value="HAMP"/>
    <property type="match status" value="1"/>
</dbReference>
<dbReference type="PANTHER" id="PTHR43531">
    <property type="entry name" value="PROTEIN ICFG"/>
    <property type="match status" value="1"/>
</dbReference>
<evidence type="ECO:0000256" key="9">
    <source>
        <dbReference type="SAM" id="MobiDB-lite"/>
    </source>
</evidence>
<feature type="domain" description="HAMP" evidence="12">
    <location>
        <begin position="230"/>
        <end position="282"/>
    </location>
</feature>
<dbReference type="GO" id="GO:0007165">
    <property type="term" value="P:signal transduction"/>
    <property type="evidence" value="ECO:0007669"/>
    <property type="project" value="UniProtKB-KW"/>
</dbReference>
<dbReference type="InterPro" id="IPR033480">
    <property type="entry name" value="sCache_2"/>
</dbReference>
<feature type="transmembrane region" description="Helical" evidence="10">
    <location>
        <begin position="210"/>
        <end position="233"/>
    </location>
</feature>
<accession>A0A136WDW7</accession>
<dbReference type="SMART" id="SM00283">
    <property type="entry name" value="MA"/>
    <property type="match status" value="1"/>
</dbReference>
<dbReference type="GO" id="GO:0005886">
    <property type="term" value="C:plasma membrane"/>
    <property type="evidence" value="ECO:0007669"/>
    <property type="project" value="UniProtKB-SubCell"/>
</dbReference>
<evidence type="ECO:0000256" key="4">
    <source>
        <dbReference type="ARBA" id="ARBA00022692"/>
    </source>
</evidence>
<dbReference type="Gene3D" id="3.30.450.20">
    <property type="entry name" value="PAS domain"/>
    <property type="match status" value="1"/>
</dbReference>
<dbReference type="RefSeq" id="WP_066087513.1">
    <property type="nucleotide sequence ID" value="NZ_LRVM01000005.1"/>
</dbReference>
<keyword evidence="5 10" id="KW-1133">Transmembrane helix</keyword>
<evidence type="ECO:0000256" key="5">
    <source>
        <dbReference type="ARBA" id="ARBA00022989"/>
    </source>
</evidence>
<dbReference type="OrthoDB" id="9810264at2"/>
<evidence type="ECO:0000313" key="14">
    <source>
        <dbReference type="Proteomes" id="UP000070539"/>
    </source>
</evidence>
<dbReference type="Gene3D" id="6.10.340.10">
    <property type="match status" value="1"/>
</dbReference>
<dbReference type="GO" id="GO:0004888">
    <property type="term" value="F:transmembrane signaling receptor activity"/>
    <property type="evidence" value="ECO:0007669"/>
    <property type="project" value="TreeGrafter"/>
</dbReference>
<protein>
    <submittedName>
        <fullName evidence="13">Methyl-accepting chemotaxis protein I</fullName>
    </submittedName>
</protein>
<organism evidence="13 14">
    <name type="scientific">Anaerotignum neopropionicum</name>
    <dbReference type="NCBI Taxonomy" id="36847"/>
    <lineage>
        <taxon>Bacteria</taxon>
        <taxon>Bacillati</taxon>
        <taxon>Bacillota</taxon>
        <taxon>Clostridia</taxon>
        <taxon>Lachnospirales</taxon>
        <taxon>Anaerotignaceae</taxon>
        <taxon>Anaerotignum</taxon>
    </lineage>
</organism>
<dbReference type="FunFam" id="1.10.287.950:FF:000001">
    <property type="entry name" value="Methyl-accepting chemotaxis sensory transducer"/>
    <property type="match status" value="1"/>
</dbReference>
<comment type="caution">
    <text evidence="13">The sequence shown here is derived from an EMBL/GenBank/DDBJ whole genome shotgun (WGS) entry which is preliminary data.</text>
</comment>
<evidence type="ECO:0000313" key="13">
    <source>
        <dbReference type="EMBL" id="KXL52705.1"/>
    </source>
</evidence>
<dbReference type="InterPro" id="IPR051310">
    <property type="entry name" value="MCP_chemotaxis"/>
</dbReference>
<keyword evidence="3" id="KW-0145">Chemotaxis</keyword>
<dbReference type="PATRIC" id="fig|36847.3.peg.2021"/>
<evidence type="ECO:0000256" key="7">
    <source>
        <dbReference type="ARBA" id="ARBA00029447"/>
    </source>
</evidence>
<evidence type="ECO:0000259" key="12">
    <source>
        <dbReference type="PROSITE" id="PS50885"/>
    </source>
</evidence>
<evidence type="ECO:0000256" key="10">
    <source>
        <dbReference type="SAM" id="Phobius"/>
    </source>
</evidence>
<dbReference type="PROSITE" id="PS50111">
    <property type="entry name" value="CHEMOTAXIS_TRANSDUC_2"/>
    <property type="match status" value="1"/>
</dbReference>
<evidence type="ECO:0000256" key="8">
    <source>
        <dbReference type="PROSITE-ProRule" id="PRU00284"/>
    </source>
</evidence>
<name>A0A136WDW7_9FIRM</name>
<dbReference type="EMBL" id="LRVM01000005">
    <property type="protein sequence ID" value="KXL52705.1"/>
    <property type="molecule type" value="Genomic_DNA"/>
</dbReference>